<dbReference type="Pfam" id="PF07635">
    <property type="entry name" value="PSCyt1"/>
    <property type="match status" value="1"/>
</dbReference>
<dbReference type="InterPro" id="IPR011444">
    <property type="entry name" value="DUF1549"/>
</dbReference>
<evidence type="ECO:0000259" key="2">
    <source>
        <dbReference type="Pfam" id="PF07587"/>
    </source>
</evidence>
<comment type="caution">
    <text evidence="4">The sequence shown here is derived from an EMBL/GenBank/DDBJ whole genome shotgun (WGS) entry which is preliminary data.</text>
</comment>
<organism evidence="4 5">
    <name type="scientific">Limnovirga soli</name>
    <dbReference type="NCBI Taxonomy" id="2656915"/>
    <lineage>
        <taxon>Bacteria</taxon>
        <taxon>Pseudomonadati</taxon>
        <taxon>Bacteroidota</taxon>
        <taxon>Chitinophagia</taxon>
        <taxon>Chitinophagales</taxon>
        <taxon>Chitinophagaceae</taxon>
        <taxon>Limnovirga</taxon>
    </lineage>
</organism>
<dbReference type="PANTHER" id="PTHR35889">
    <property type="entry name" value="CYCLOINULO-OLIGOSACCHARIDE FRUCTANOTRANSFERASE-RELATED"/>
    <property type="match status" value="1"/>
</dbReference>
<dbReference type="SUPFAM" id="SSF46626">
    <property type="entry name" value="Cytochrome c"/>
    <property type="match status" value="1"/>
</dbReference>
<gene>
    <name evidence="4" type="ORF">GD597_04000</name>
</gene>
<feature type="domain" description="DUF1549" evidence="1">
    <location>
        <begin position="166"/>
        <end position="371"/>
    </location>
</feature>
<dbReference type="Pfam" id="PF07583">
    <property type="entry name" value="PSCyt2"/>
    <property type="match status" value="1"/>
</dbReference>
<protein>
    <submittedName>
        <fullName evidence="4">DUF1553 domain-containing protein</fullName>
    </submittedName>
</protein>
<dbReference type="InterPro" id="IPR022655">
    <property type="entry name" value="DUF1553"/>
</dbReference>
<dbReference type="Pfam" id="PF07587">
    <property type="entry name" value="PSD1"/>
    <property type="match status" value="1"/>
</dbReference>
<evidence type="ECO:0000259" key="1">
    <source>
        <dbReference type="Pfam" id="PF07583"/>
    </source>
</evidence>
<accession>A0A8J8FBP9</accession>
<evidence type="ECO:0000313" key="5">
    <source>
        <dbReference type="Proteomes" id="UP000598971"/>
    </source>
</evidence>
<feature type="domain" description="Cytochrome C Planctomycete-type" evidence="3">
    <location>
        <begin position="52"/>
        <end position="114"/>
    </location>
</feature>
<evidence type="ECO:0000259" key="3">
    <source>
        <dbReference type="Pfam" id="PF07635"/>
    </source>
</evidence>
<dbReference type="AlphaFoldDB" id="A0A8J8FBP9"/>
<keyword evidence="5" id="KW-1185">Reference proteome</keyword>
<name>A0A8J8FBP9_9BACT</name>
<feature type="domain" description="DUF1553" evidence="2">
    <location>
        <begin position="460"/>
        <end position="719"/>
    </location>
</feature>
<proteinExistence type="predicted"/>
<evidence type="ECO:0000313" key="4">
    <source>
        <dbReference type="EMBL" id="NNV54612.1"/>
    </source>
</evidence>
<sequence length="774" mass="87862">MKNKIILAIFGVVIVIAALDSCSDSEAIAEGTVLPDSVSYNFNIRPIFSDKCFKCHGPDAAKREAHLRLDIADSAYAALKETKGAYAIVPGNVDASELFKRVSSTDTSYMMPPPNAHLGTLTPFEVQLIKKWIAQGAKYQKHWAFTSPVKAPLPKISDDKWPVNAIDYFVMQKLDQLNTAPNEAEDKERLLKRVSFDITGLPPSIAMMDKFLADNSDKAYEKVVDQLLQTPQYGEKMALHWLDIARYADSYGYQDDNIRSQWPWRDWVIHAFNKNLPFDQFLTWQIAGDMLPNATQEEMLATGFFRNHKYTEEGGVIPEEYRVEYLVDKTKTFTKGILGVTMECAQCHDHKYDPFSQKDYYQMLAFFNNTKEAGYEGDVSTSKPAKTPFLVLGDTDIQKTLSFIHKKDTGMLTISVMGELDTLRKTYILNRGRYDAPTVEVNAAAPESIMPFDTTKFPRNRLGLARWTVDKSNPLTARVFVNQIWQDIFGRGIVKTTGDYGMQGELPTHPELLDWLAVDFMEHNWDVKYLLKEILLSATYRQSTIATKEKLEKDPENKFYTRGPRTRLTAEFIRDMVLASSGLLVPVIGGPSVKPYQPAGLWESATSGRGVLATYKQDHGEDLYRRGMYTFIKLTVPPPSMVMFDASNRDQCEVKRSKTNTPLQALIMMNDPLVLEASRVLAQKLLVQNADQKLQISNAFRLIVCRKPTDKEMTILGDYYNQQLQQFQQKNLDANKTIQVGEWPVNDKADINHSAALMKVIVMIYNMEESIMKT</sequence>
<dbReference type="InterPro" id="IPR011429">
    <property type="entry name" value="Cyt_c_Planctomycete-type"/>
</dbReference>
<dbReference type="PANTHER" id="PTHR35889:SF3">
    <property type="entry name" value="F-BOX DOMAIN-CONTAINING PROTEIN"/>
    <property type="match status" value="1"/>
</dbReference>
<dbReference type="Proteomes" id="UP000598971">
    <property type="component" value="Unassembled WGS sequence"/>
</dbReference>
<reference evidence="4" key="1">
    <citation type="submission" date="2019-10" db="EMBL/GenBank/DDBJ databases">
        <title>Draft genome sequence of Panacibacter sp. KCS-6.</title>
        <authorList>
            <person name="Yim K.J."/>
        </authorList>
    </citation>
    <scope>NUCLEOTIDE SEQUENCE</scope>
    <source>
        <strain evidence="4">KCS-6</strain>
    </source>
</reference>
<dbReference type="GO" id="GO:0009055">
    <property type="term" value="F:electron transfer activity"/>
    <property type="evidence" value="ECO:0007669"/>
    <property type="project" value="InterPro"/>
</dbReference>
<dbReference type="InterPro" id="IPR036909">
    <property type="entry name" value="Cyt_c-like_dom_sf"/>
</dbReference>
<dbReference type="GO" id="GO:0020037">
    <property type="term" value="F:heme binding"/>
    <property type="evidence" value="ECO:0007669"/>
    <property type="project" value="InterPro"/>
</dbReference>
<dbReference type="EMBL" id="WHPF01000003">
    <property type="protein sequence ID" value="NNV54612.1"/>
    <property type="molecule type" value="Genomic_DNA"/>
</dbReference>
<dbReference type="RefSeq" id="WP_171606542.1">
    <property type="nucleotide sequence ID" value="NZ_WHPF01000003.1"/>
</dbReference>